<protein>
    <submittedName>
        <fullName evidence="5">Lytic transglycosylase</fullName>
    </submittedName>
</protein>
<evidence type="ECO:0000256" key="1">
    <source>
        <dbReference type="ARBA" id="ARBA00007734"/>
    </source>
</evidence>
<dbReference type="Proteomes" id="UP000249396">
    <property type="component" value="Unassembled WGS sequence"/>
</dbReference>
<accession>A0A2W4RAS2</accession>
<evidence type="ECO:0000313" key="6">
    <source>
        <dbReference type="Proteomes" id="UP000249396"/>
    </source>
</evidence>
<feature type="domain" description="Transglycosylase SLT" evidence="3">
    <location>
        <begin position="100"/>
        <end position="199"/>
    </location>
</feature>
<dbReference type="InterPro" id="IPR000189">
    <property type="entry name" value="Transglyc_AS"/>
</dbReference>
<feature type="domain" description="DUF4124" evidence="4">
    <location>
        <begin position="12"/>
        <end position="57"/>
    </location>
</feature>
<comment type="similarity">
    <text evidence="1">Belongs to the transglycosylase Slt family.</text>
</comment>
<sequence length="219" mass="23593">MSKFFAPFVVALLACLPLSGAVADVFKFVDATGNVFYTDKPKHSGYKRILRSPPATMAVSYVTNNAGLTRLVGKAGGGSRPSGRHLSANSLLKQQELSPLIDAAASKYSLDPALLHAVIRAESGYNPGAVSHKGAAGLMQLMPATASRYGVRDRFDPQENIEGGARYLSDLLEMFPSNVKLAVAAYNSGENTVKKFGNQVPPITETQNYVDRVLGYYYR</sequence>
<organism evidence="5 6">
    <name type="scientific">Candidatus Methylumidiphilus alinenensis</name>
    <dbReference type="NCBI Taxonomy" id="2202197"/>
    <lineage>
        <taxon>Bacteria</taxon>
        <taxon>Pseudomonadati</taxon>
        <taxon>Pseudomonadota</taxon>
        <taxon>Gammaproteobacteria</taxon>
        <taxon>Methylococcales</taxon>
        <taxon>Candidatus Methylumidiphilus</taxon>
    </lineage>
</organism>
<dbReference type="SUPFAM" id="SSF53955">
    <property type="entry name" value="Lysozyme-like"/>
    <property type="match status" value="1"/>
</dbReference>
<dbReference type="AlphaFoldDB" id="A0A2W4RAS2"/>
<dbReference type="PANTHER" id="PTHR37423">
    <property type="entry name" value="SOLUBLE LYTIC MUREIN TRANSGLYCOSYLASE-RELATED"/>
    <property type="match status" value="1"/>
</dbReference>
<evidence type="ECO:0000259" key="4">
    <source>
        <dbReference type="Pfam" id="PF13511"/>
    </source>
</evidence>
<dbReference type="GO" id="GO:0000270">
    <property type="term" value="P:peptidoglycan metabolic process"/>
    <property type="evidence" value="ECO:0007669"/>
    <property type="project" value="InterPro"/>
</dbReference>
<feature type="signal peptide" evidence="2">
    <location>
        <begin position="1"/>
        <end position="23"/>
    </location>
</feature>
<dbReference type="GO" id="GO:0008933">
    <property type="term" value="F:peptidoglycan lytic transglycosylase activity"/>
    <property type="evidence" value="ECO:0007669"/>
    <property type="project" value="InterPro"/>
</dbReference>
<dbReference type="PANTHER" id="PTHR37423:SF2">
    <property type="entry name" value="MEMBRANE-BOUND LYTIC MUREIN TRANSGLYCOSYLASE C"/>
    <property type="match status" value="1"/>
</dbReference>
<gene>
    <name evidence="5" type="ORF">DM484_09140</name>
</gene>
<keyword evidence="2" id="KW-0732">Signal</keyword>
<dbReference type="EMBL" id="QJPH01000276">
    <property type="protein sequence ID" value="PZN80962.1"/>
    <property type="molecule type" value="Genomic_DNA"/>
</dbReference>
<comment type="caution">
    <text evidence="5">The sequence shown here is derived from an EMBL/GenBank/DDBJ whole genome shotgun (WGS) entry which is preliminary data.</text>
</comment>
<dbReference type="PROSITE" id="PS51257">
    <property type="entry name" value="PROKAR_LIPOPROTEIN"/>
    <property type="match status" value="1"/>
</dbReference>
<feature type="chain" id="PRO_5015985889" evidence="2">
    <location>
        <begin position="24"/>
        <end position="219"/>
    </location>
</feature>
<evidence type="ECO:0000259" key="3">
    <source>
        <dbReference type="Pfam" id="PF01464"/>
    </source>
</evidence>
<dbReference type="InterPro" id="IPR023346">
    <property type="entry name" value="Lysozyme-like_dom_sf"/>
</dbReference>
<dbReference type="InterPro" id="IPR025392">
    <property type="entry name" value="DUF4124"/>
</dbReference>
<proteinExistence type="inferred from homology"/>
<dbReference type="GO" id="GO:0016020">
    <property type="term" value="C:membrane"/>
    <property type="evidence" value="ECO:0007669"/>
    <property type="project" value="InterPro"/>
</dbReference>
<dbReference type="Gene3D" id="1.10.530.10">
    <property type="match status" value="1"/>
</dbReference>
<dbReference type="CDD" id="cd00254">
    <property type="entry name" value="LT-like"/>
    <property type="match status" value="1"/>
</dbReference>
<dbReference type="Pfam" id="PF13511">
    <property type="entry name" value="DUF4124"/>
    <property type="match status" value="1"/>
</dbReference>
<dbReference type="PROSITE" id="PS00922">
    <property type="entry name" value="TRANSGLYCOSYLASE"/>
    <property type="match status" value="1"/>
</dbReference>
<dbReference type="InterPro" id="IPR008258">
    <property type="entry name" value="Transglycosylase_SLT_dom_1"/>
</dbReference>
<name>A0A2W4RAS2_9GAMM</name>
<dbReference type="Pfam" id="PF01464">
    <property type="entry name" value="SLT"/>
    <property type="match status" value="1"/>
</dbReference>
<evidence type="ECO:0000256" key="2">
    <source>
        <dbReference type="SAM" id="SignalP"/>
    </source>
</evidence>
<evidence type="ECO:0000313" key="5">
    <source>
        <dbReference type="EMBL" id="PZN80962.1"/>
    </source>
</evidence>
<reference evidence="5 6" key="1">
    <citation type="journal article" date="2018" name="Aquat. Microb. Ecol.">
        <title>Gammaproteobacterial methanotrophs dominate.</title>
        <authorList>
            <person name="Rissanen A.J."/>
            <person name="Saarenheimo J."/>
            <person name="Tiirola M."/>
            <person name="Peura S."/>
            <person name="Aalto S.L."/>
            <person name="Karvinen A."/>
            <person name="Nykanen H."/>
        </authorList>
    </citation>
    <scope>NUCLEOTIDE SEQUENCE [LARGE SCALE GENOMIC DNA]</scope>
    <source>
        <strain evidence="5">AMbin10</strain>
    </source>
</reference>